<dbReference type="InterPro" id="IPR051678">
    <property type="entry name" value="AGP_Transferase"/>
</dbReference>
<organism evidence="2 3">
    <name type="scientific">Flexivirga caeni</name>
    <dbReference type="NCBI Taxonomy" id="2294115"/>
    <lineage>
        <taxon>Bacteria</taxon>
        <taxon>Bacillati</taxon>
        <taxon>Actinomycetota</taxon>
        <taxon>Actinomycetes</taxon>
        <taxon>Micrococcales</taxon>
        <taxon>Dermacoccaceae</taxon>
        <taxon>Flexivirga</taxon>
    </lineage>
</organism>
<evidence type="ECO:0000259" key="1">
    <source>
        <dbReference type="Pfam" id="PF01636"/>
    </source>
</evidence>
<reference evidence="2 3" key="1">
    <citation type="submission" date="2018-11" db="EMBL/GenBank/DDBJ databases">
        <title>Draft genome of Simplicispira Flexivirga sp. BO-16.</title>
        <authorList>
            <person name="Im W.T."/>
        </authorList>
    </citation>
    <scope>NUCLEOTIDE SEQUENCE [LARGE SCALE GENOMIC DNA]</scope>
    <source>
        <strain evidence="2 3">BO-16</strain>
    </source>
</reference>
<keyword evidence="2" id="KW-0808">Transferase</keyword>
<dbReference type="AlphaFoldDB" id="A0A3M9LUG8"/>
<gene>
    <name evidence="2" type="ORF">EFY87_19800</name>
</gene>
<dbReference type="Gene3D" id="3.90.1200.10">
    <property type="match status" value="1"/>
</dbReference>
<name>A0A3M9LUG8_9MICO</name>
<comment type="caution">
    <text evidence="2">The sequence shown here is derived from an EMBL/GenBank/DDBJ whole genome shotgun (WGS) entry which is preliminary data.</text>
</comment>
<dbReference type="Proteomes" id="UP000271678">
    <property type="component" value="Unassembled WGS sequence"/>
</dbReference>
<evidence type="ECO:0000313" key="2">
    <source>
        <dbReference type="EMBL" id="RNI16924.1"/>
    </source>
</evidence>
<dbReference type="SUPFAM" id="SSF56112">
    <property type="entry name" value="Protein kinase-like (PK-like)"/>
    <property type="match status" value="1"/>
</dbReference>
<dbReference type="InterPro" id="IPR002575">
    <property type="entry name" value="Aminoglycoside_PTrfase"/>
</dbReference>
<feature type="domain" description="Aminoglycoside phosphotransferase" evidence="1">
    <location>
        <begin position="61"/>
        <end position="279"/>
    </location>
</feature>
<evidence type="ECO:0000313" key="3">
    <source>
        <dbReference type="Proteomes" id="UP000271678"/>
    </source>
</evidence>
<dbReference type="EMBL" id="RJJQ01000037">
    <property type="protein sequence ID" value="RNI16924.1"/>
    <property type="molecule type" value="Genomic_DNA"/>
</dbReference>
<protein>
    <submittedName>
        <fullName evidence="2">Aminoglycoside phosphotransferase family protein</fullName>
    </submittedName>
</protein>
<keyword evidence="3" id="KW-1185">Reference proteome</keyword>
<dbReference type="PANTHER" id="PTHR21310">
    <property type="entry name" value="AMINOGLYCOSIDE PHOSPHOTRANSFERASE-RELATED-RELATED"/>
    <property type="match status" value="1"/>
</dbReference>
<proteinExistence type="predicted"/>
<dbReference type="InterPro" id="IPR011009">
    <property type="entry name" value="Kinase-like_dom_sf"/>
</dbReference>
<accession>A0A3M9LUG8</accession>
<sequence>MWSSSFVESPFVISDDVAGQDLTDDADWRENRFFHRRPSAETFAWAAASLGGASRIVGHRRLTGGVNSAVHRLTVDQHGSRTFVVLRQYPAGSIALRTALEEEIATLKVVEGSGLPVPAILATDVAGTETGGAPSLIMTQLPGHIDLNPAERGPWITSIAEFAARLHAVDLPAPTFRPWTDSWITPLGQFQVPVGARQPAVWKAGFDAMESPPPDDGAVFLHCDYLPVNLLWSRGKITGLTDWNGIHRGSRAIDVGQSRRYLASLYSPDWAEELRLRYESIAGVPLHPWWDLYALLHHADNTPESISHQVAGRRPIDLSGMTARVEIAVEQALRRLGEHPEIPDS</sequence>
<dbReference type="GO" id="GO:0016740">
    <property type="term" value="F:transferase activity"/>
    <property type="evidence" value="ECO:0007669"/>
    <property type="project" value="UniProtKB-KW"/>
</dbReference>
<dbReference type="Pfam" id="PF01636">
    <property type="entry name" value="APH"/>
    <property type="match status" value="1"/>
</dbReference>